<comment type="caution">
    <text evidence="1">The sequence shown here is derived from an EMBL/GenBank/DDBJ whole genome shotgun (WGS) entry which is preliminary data.</text>
</comment>
<reference evidence="1" key="2">
    <citation type="submission" date="2021-04" db="EMBL/GenBank/DDBJ databases">
        <authorList>
            <person name="Gilroy R."/>
        </authorList>
    </citation>
    <scope>NUCLEOTIDE SEQUENCE</scope>
    <source>
        <strain evidence="1">23274</strain>
    </source>
</reference>
<accession>A0A9D1UY15</accession>
<dbReference type="AlphaFoldDB" id="A0A9D1UY15"/>
<name>A0A9D1UY15_9BACT</name>
<protein>
    <submittedName>
        <fullName evidence="1">Uncharacterized protein</fullName>
    </submittedName>
</protein>
<evidence type="ECO:0000313" key="1">
    <source>
        <dbReference type="EMBL" id="HIX02509.1"/>
    </source>
</evidence>
<proteinExistence type="predicted"/>
<reference evidence="1" key="1">
    <citation type="journal article" date="2021" name="PeerJ">
        <title>Extensive microbial diversity within the chicken gut microbiome revealed by metagenomics and culture.</title>
        <authorList>
            <person name="Gilroy R."/>
            <person name="Ravi A."/>
            <person name="Getino M."/>
            <person name="Pursley I."/>
            <person name="Horton D.L."/>
            <person name="Alikhan N.F."/>
            <person name="Baker D."/>
            <person name="Gharbi K."/>
            <person name="Hall N."/>
            <person name="Watson M."/>
            <person name="Adriaenssens E.M."/>
            <person name="Foster-Nyarko E."/>
            <person name="Jarju S."/>
            <person name="Secka A."/>
            <person name="Antonio M."/>
            <person name="Oren A."/>
            <person name="Chaudhuri R.R."/>
            <person name="La Ragione R."/>
            <person name="Hildebrand F."/>
            <person name="Pallen M.J."/>
        </authorList>
    </citation>
    <scope>NUCLEOTIDE SEQUENCE</scope>
    <source>
        <strain evidence="1">23274</strain>
    </source>
</reference>
<dbReference type="Proteomes" id="UP000824202">
    <property type="component" value="Unassembled WGS sequence"/>
</dbReference>
<organism evidence="1 2">
    <name type="scientific">Candidatus Odoribacter faecigallinarum</name>
    <dbReference type="NCBI Taxonomy" id="2838706"/>
    <lineage>
        <taxon>Bacteria</taxon>
        <taxon>Pseudomonadati</taxon>
        <taxon>Bacteroidota</taxon>
        <taxon>Bacteroidia</taxon>
        <taxon>Bacteroidales</taxon>
        <taxon>Odoribacteraceae</taxon>
        <taxon>Odoribacter</taxon>
    </lineage>
</organism>
<sequence length="66" mass="7630">MNKKPNPRKKNDAIHFFLFLLILCAFAYYKSNEGQKVDVANSSLQEESAKAFHNTNSIQPRIFNLK</sequence>
<dbReference type="EMBL" id="DXFT01000001">
    <property type="protein sequence ID" value="HIX02509.1"/>
    <property type="molecule type" value="Genomic_DNA"/>
</dbReference>
<evidence type="ECO:0000313" key="2">
    <source>
        <dbReference type="Proteomes" id="UP000824202"/>
    </source>
</evidence>
<gene>
    <name evidence="1" type="ORF">H9863_00105</name>
</gene>